<keyword evidence="1" id="KW-0479">Metal-binding</keyword>
<reference evidence="7 8" key="1">
    <citation type="submission" date="2019-08" db="EMBL/GenBank/DDBJ databases">
        <title>Whole genome of Aphis craccivora.</title>
        <authorList>
            <person name="Voronova N.V."/>
            <person name="Shulinski R.S."/>
            <person name="Bandarenka Y.V."/>
            <person name="Zhorov D.G."/>
            <person name="Warner D."/>
        </authorList>
    </citation>
    <scope>NUCLEOTIDE SEQUENCE [LARGE SCALE GENOMIC DNA]</scope>
    <source>
        <strain evidence="7">180601</strain>
        <tissue evidence="7">Whole Body</tissue>
    </source>
</reference>
<proteinExistence type="predicted"/>
<dbReference type="GO" id="GO:0008270">
    <property type="term" value="F:zinc ion binding"/>
    <property type="evidence" value="ECO:0007669"/>
    <property type="project" value="UniProtKB-KW"/>
</dbReference>
<dbReference type="PANTHER" id="PTHR46600">
    <property type="entry name" value="THAP DOMAIN-CONTAINING"/>
    <property type="match status" value="1"/>
</dbReference>
<keyword evidence="8" id="KW-1185">Reference proteome</keyword>
<evidence type="ECO:0000256" key="2">
    <source>
        <dbReference type="ARBA" id="ARBA00022771"/>
    </source>
</evidence>
<dbReference type="Gene3D" id="6.20.210.20">
    <property type="entry name" value="THAP domain"/>
    <property type="match status" value="2"/>
</dbReference>
<dbReference type="InterPro" id="IPR038441">
    <property type="entry name" value="THAP_Znf_sf"/>
</dbReference>
<dbReference type="Pfam" id="PF05485">
    <property type="entry name" value="THAP"/>
    <property type="match status" value="2"/>
</dbReference>
<evidence type="ECO:0000256" key="5">
    <source>
        <dbReference type="PROSITE-ProRule" id="PRU00309"/>
    </source>
</evidence>
<dbReference type="SMART" id="SM00980">
    <property type="entry name" value="THAP"/>
    <property type="match status" value="2"/>
</dbReference>
<dbReference type="SMART" id="SM00692">
    <property type="entry name" value="DM3"/>
    <property type="match status" value="2"/>
</dbReference>
<evidence type="ECO:0000313" key="8">
    <source>
        <dbReference type="Proteomes" id="UP000478052"/>
    </source>
</evidence>
<dbReference type="InterPro" id="IPR006612">
    <property type="entry name" value="THAP_Znf"/>
</dbReference>
<name>A0A6G0YYB9_APHCR</name>
<dbReference type="AlphaFoldDB" id="A0A6G0YYB9"/>
<dbReference type="OrthoDB" id="5982876at2759"/>
<keyword evidence="4 5" id="KW-0238">DNA-binding</keyword>
<sequence length="300" mass="34667">MPNICILCPKPTLKNPSSAVSFHLFPRCPKKRQLWIKRCKLTNKEVLPHHKICSLHFEPTCFKSNLKRRILYPDAVPTVFGKGHIKKTDVPFKTLKEKSKNHNKSNNCILCVKSVLKYYPSFKISLHLFPACPIRRQVWINHCKLTNQKVLPNHKICSLHFEPTCFKSTEKRRILYPNAIPTIFEKGLVTKKKLPKRIVKGKLKDCDKIDLARQNQQSPNMLVTKATKTGNFGSKRESHDLSRIKVDKEVFGPMKSIATSRKRKFDELNGTVTKLRSNKLFFMSLLNLVRIQISLGNKIK</sequence>
<evidence type="ECO:0000256" key="3">
    <source>
        <dbReference type="ARBA" id="ARBA00022833"/>
    </source>
</evidence>
<accession>A0A6G0YYB9</accession>
<feature type="domain" description="THAP-type" evidence="6">
    <location>
        <begin position="104"/>
        <end position="184"/>
    </location>
</feature>
<evidence type="ECO:0000256" key="4">
    <source>
        <dbReference type="ARBA" id="ARBA00023125"/>
    </source>
</evidence>
<evidence type="ECO:0000256" key="1">
    <source>
        <dbReference type="ARBA" id="ARBA00022723"/>
    </source>
</evidence>
<organism evidence="7 8">
    <name type="scientific">Aphis craccivora</name>
    <name type="common">Cowpea aphid</name>
    <dbReference type="NCBI Taxonomy" id="307492"/>
    <lineage>
        <taxon>Eukaryota</taxon>
        <taxon>Metazoa</taxon>
        <taxon>Ecdysozoa</taxon>
        <taxon>Arthropoda</taxon>
        <taxon>Hexapoda</taxon>
        <taxon>Insecta</taxon>
        <taxon>Pterygota</taxon>
        <taxon>Neoptera</taxon>
        <taxon>Paraneoptera</taxon>
        <taxon>Hemiptera</taxon>
        <taxon>Sternorrhyncha</taxon>
        <taxon>Aphidomorpha</taxon>
        <taxon>Aphidoidea</taxon>
        <taxon>Aphididae</taxon>
        <taxon>Aphidini</taxon>
        <taxon>Aphis</taxon>
        <taxon>Aphis</taxon>
    </lineage>
</organism>
<dbReference type="PROSITE" id="PS50950">
    <property type="entry name" value="ZF_THAP"/>
    <property type="match status" value="2"/>
</dbReference>
<dbReference type="Proteomes" id="UP000478052">
    <property type="component" value="Unassembled WGS sequence"/>
</dbReference>
<dbReference type="SUPFAM" id="SSF57716">
    <property type="entry name" value="Glucocorticoid receptor-like (DNA-binding domain)"/>
    <property type="match status" value="2"/>
</dbReference>
<dbReference type="PANTHER" id="PTHR46600:SF11">
    <property type="entry name" value="THAP DOMAIN-CONTAINING PROTEIN 10"/>
    <property type="match status" value="1"/>
</dbReference>
<feature type="domain" description="THAP-type" evidence="6">
    <location>
        <begin position="1"/>
        <end position="80"/>
    </location>
</feature>
<evidence type="ECO:0000313" key="7">
    <source>
        <dbReference type="EMBL" id="KAF0763011.1"/>
    </source>
</evidence>
<protein>
    <submittedName>
        <fullName evidence="7">THAP domain-containing protein 2</fullName>
    </submittedName>
</protein>
<keyword evidence="3" id="KW-0862">Zinc</keyword>
<dbReference type="InterPro" id="IPR026516">
    <property type="entry name" value="THAP1/10"/>
</dbReference>
<gene>
    <name evidence="7" type="ORF">FWK35_00013126</name>
</gene>
<keyword evidence="2 5" id="KW-0863">Zinc-finger</keyword>
<evidence type="ECO:0000259" key="6">
    <source>
        <dbReference type="PROSITE" id="PS50950"/>
    </source>
</evidence>
<comment type="caution">
    <text evidence="7">The sequence shown here is derived from an EMBL/GenBank/DDBJ whole genome shotgun (WGS) entry which is preliminary data.</text>
</comment>
<dbReference type="EMBL" id="VUJU01001985">
    <property type="protein sequence ID" value="KAF0763011.1"/>
    <property type="molecule type" value="Genomic_DNA"/>
</dbReference>
<dbReference type="GO" id="GO:0043565">
    <property type="term" value="F:sequence-specific DNA binding"/>
    <property type="evidence" value="ECO:0007669"/>
    <property type="project" value="InterPro"/>
</dbReference>